<dbReference type="SUPFAM" id="SSF51658">
    <property type="entry name" value="Xylose isomerase-like"/>
    <property type="match status" value="1"/>
</dbReference>
<evidence type="ECO:0000313" key="3">
    <source>
        <dbReference type="Proteomes" id="UP000318050"/>
    </source>
</evidence>
<dbReference type="AlphaFoldDB" id="A0A560HLD3"/>
<dbReference type="PANTHER" id="PTHR42194:SF1">
    <property type="entry name" value="UPF0276 PROTEIN HI_1600"/>
    <property type="match status" value="1"/>
</dbReference>
<dbReference type="HAMAP" id="MF_00697">
    <property type="entry name" value="UPF0276"/>
    <property type="match status" value="1"/>
</dbReference>
<organism evidence="2 3">
    <name type="scientific">Nitrospirillum amazonense</name>
    <dbReference type="NCBI Taxonomy" id="28077"/>
    <lineage>
        <taxon>Bacteria</taxon>
        <taxon>Pseudomonadati</taxon>
        <taxon>Pseudomonadota</taxon>
        <taxon>Alphaproteobacteria</taxon>
        <taxon>Rhodospirillales</taxon>
        <taxon>Azospirillaceae</taxon>
        <taxon>Nitrospirillum</taxon>
    </lineage>
</organism>
<dbReference type="PANTHER" id="PTHR42194">
    <property type="entry name" value="UPF0276 PROTEIN HI_1600"/>
    <property type="match status" value="1"/>
</dbReference>
<dbReference type="Pfam" id="PF05114">
    <property type="entry name" value="MbnB_TglH_ChrH"/>
    <property type="match status" value="1"/>
</dbReference>
<dbReference type="Proteomes" id="UP000318050">
    <property type="component" value="Unassembled WGS sequence"/>
</dbReference>
<comment type="similarity">
    <text evidence="1">Belongs to the UPF0276 family.</text>
</comment>
<accession>A0A560HLD3</accession>
<proteinExistence type="inferred from homology"/>
<dbReference type="EMBL" id="VITT01000035">
    <property type="protein sequence ID" value="TWB47333.1"/>
    <property type="molecule type" value="Genomic_DNA"/>
</dbReference>
<dbReference type="InterPro" id="IPR007801">
    <property type="entry name" value="MbnB/TglH/ChrH"/>
</dbReference>
<dbReference type="Gene3D" id="3.20.20.150">
    <property type="entry name" value="Divalent-metal-dependent TIM barrel enzymes"/>
    <property type="match status" value="1"/>
</dbReference>
<dbReference type="InterPro" id="IPR036237">
    <property type="entry name" value="Xyl_isomerase-like_sf"/>
</dbReference>
<dbReference type="NCBIfam" id="NF003818">
    <property type="entry name" value="PRK05409.1"/>
    <property type="match status" value="1"/>
</dbReference>
<comment type="caution">
    <text evidence="2">The sequence shown here is derived from an EMBL/GenBank/DDBJ whole genome shotgun (WGS) entry which is preliminary data.</text>
</comment>
<name>A0A560HLD3_9PROT</name>
<dbReference type="OrthoDB" id="9763101at2"/>
<evidence type="ECO:0000313" key="2">
    <source>
        <dbReference type="EMBL" id="TWB47333.1"/>
    </source>
</evidence>
<gene>
    <name evidence="2" type="ORF">FBZ92_13555</name>
</gene>
<evidence type="ECO:0000256" key="1">
    <source>
        <dbReference type="HAMAP-Rule" id="MF_00697"/>
    </source>
</evidence>
<protein>
    <recommendedName>
        <fullName evidence="1">UPF0276 protein FBZ92_13555</fullName>
    </recommendedName>
</protein>
<sequence length="282" mass="30175">MGITGIGLKARHTAELLARRPSLRFLEVHAENYMSAGGPAHRWLTALREAYPVSIHGVGLSLGGAEPLDADHLADLAALVDRYQPELVSEHLAWCRIDGTYLNDLLPIPYTDASLSLVADHIDQTQTALRRRILVENPSSYMAFPESDWDEAAFLAELARRTGCGILLDVNNIHVSAHNVGLDARAYLAALPAGAVGEIHVAGHEPVEHDGRAVLLDTHGAPVTAAVWDLYRQALTRFGPVPTLVERDANIPPLADLLAEVAIADGIAAILPGKDGAHAHAA</sequence>
<reference evidence="2 3" key="1">
    <citation type="submission" date="2019-06" db="EMBL/GenBank/DDBJ databases">
        <title>Genomic Encyclopedia of Type Strains, Phase IV (KMG-V): Genome sequencing to study the core and pangenomes of soil and plant-associated prokaryotes.</title>
        <authorList>
            <person name="Whitman W."/>
        </authorList>
    </citation>
    <scope>NUCLEOTIDE SEQUENCE [LARGE SCALE GENOMIC DNA]</scope>
    <source>
        <strain evidence="2 3">BR 11140</strain>
    </source>
</reference>